<accession>A0A8H7RIP5</accession>
<dbReference type="PANTHER" id="PTHR12459:SF6">
    <property type="entry name" value="GB|AAD46013.1"/>
    <property type="match status" value="1"/>
</dbReference>
<dbReference type="InterPro" id="IPR026749">
    <property type="entry name" value="Tmem135"/>
</dbReference>
<feature type="transmembrane region" description="Helical" evidence="1">
    <location>
        <begin position="95"/>
        <end position="112"/>
    </location>
</feature>
<feature type="transmembrane region" description="Helical" evidence="1">
    <location>
        <begin position="321"/>
        <end position="342"/>
    </location>
</feature>
<evidence type="ECO:0000313" key="4">
    <source>
        <dbReference type="Proteomes" id="UP000603453"/>
    </source>
</evidence>
<organism evidence="3 4">
    <name type="scientific">Mucor saturninus</name>
    <dbReference type="NCBI Taxonomy" id="64648"/>
    <lineage>
        <taxon>Eukaryota</taxon>
        <taxon>Fungi</taxon>
        <taxon>Fungi incertae sedis</taxon>
        <taxon>Mucoromycota</taxon>
        <taxon>Mucoromycotina</taxon>
        <taxon>Mucoromycetes</taxon>
        <taxon>Mucorales</taxon>
        <taxon>Mucorineae</taxon>
        <taxon>Mucoraceae</taxon>
        <taxon>Mucor</taxon>
    </lineage>
</organism>
<keyword evidence="4" id="KW-1185">Reference proteome</keyword>
<comment type="caution">
    <text evidence="3">The sequence shown here is derived from an EMBL/GenBank/DDBJ whole genome shotgun (WGS) entry which is preliminary data.</text>
</comment>
<name>A0A8H7RIP5_9FUNG</name>
<evidence type="ECO:0000259" key="2">
    <source>
        <dbReference type="Pfam" id="PF15982"/>
    </source>
</evidence>
<dbReference type="InterPro" id="IPR031926">
    <property type="entry name" value="TMEM135_N"/>
</dbReference>
<dbReference type="EMBL" id="JAEPRD010000010">
    <property type="protein sequence ID" value="KAG2210987.1"/>
    <property type="molecule type" value="Genomic_DNA"/>
</dbReference>
<keyword evidence="1" id="KW-0472">Membrane</keyword>
<dbReference type="AlphaFoldDB" id="A0A8H7RIP5"/>
<sequence length="453" mass="51964">MKFDLNERLQRTESYQRLVEKLKRNPSERVDTKDWPRPNTPKEVIQHAIKGAVRAFVLAFGVRGSVNFCLYLIRVVRGKAPLANILDASFKNIDALRFGAMFSSFALLWKSVNNGMRLYRGKDDRLNGLVGGAVAGLSILFEKKERRIDIAQQMLVRALQAIYNAGKARDIFYFKHGDALLFALTCGQVLYAYTMRPDTLPPDFYAFMLKAARCPKGALELNALNVRGAPIKAADAISVVKKLRPTQHALDFVHQLPSESDIVTCEILHPWVDGCYATVFDRFTNVFKSFLPVYGTLHFVPMLLLRTQHFKKDPVNMLSKTTIATMKSGAFLATFVTLYQYYICMHRQLYKRGLVGSFNSKYIYYLAGFFCAYPSIFLEDKKRRSELALYVLPKALTSFYQIAYSHHWIFKIKHFEVLMTSAAMGIIMSFYQEEADVLSSFVRKIMYQFFQKN</sequence>
<gene>
    <name evidence="3" type="ORF">INT47_000147</name>
</gene>
<proteinExistence type="predicted"/>
<keyword evidence="1" id="KW-1133">Transmembrane helix</keyword>
<reference evidence="3" key="1">
    <citation type="submission" date="2020-12" db="EMBL/GenBank/DDBJ databases">
        <title>Metabolic potential, ecology and presence of endohyphal bacteria is reflected in genomic diversity of Mucoromycotina.</title>
        <authorList>
            <person name="Muszewska A."/>
            <person name="Okrasinska A."/>
            <person name="Steczkiewicz K."/>
            <person name="Drgas O."/>
            <person name="Orlowska M."/>
            <person name="Perlinska-Lenart U."/>
            <person name="Aleksandrzak-Piekarczyk T."/>
            <person name="Szatraj K."/>
            <person name="Zielenkiewicz U."/>
            <person name="Pilsyk S."/>
            <person name="Malc E."/>
            <person name="Mieczkowski P."/>
            <person name="Kruszewska J.S."/>
            <person name="Biernat P."/>
            <person name="Pawlowska J."/>
        </authorList>
    </citation>
    <scope>NUCLEOTIDE SEQUENCE</scope>
    <source>
        <strain evidence="3">WA0000017839</strain>
    </source>
</reference>
<feature type="transmembrane region" description="Helical" evidence="1">
    <location>
        <begin position="362"/>
        <end position="378"/>
    </location>
</feature>
<protein>
    <recommendedName>
        <fullName evidence="2">Transmembrane protein 135 N-terminal domain-containing protein</fullName>
    </recommendedName>
</protein>
<evidence type="ECO:0000313" key="3">
    <source>
        <dbReference type="EMBL" id="KAG2210987.1"/>
    </source>
</evidence>
<dbReference type="PANTHER" id="PTHR12459">
    <property type="entry name" value="TRANSMEMBRANE PROTEIN 135-RELATED"/>
    <property type="match status" value="1"/>
</dbReference>
<dbReference type="Proteomes" id="UP000603453">
    <property type="component" value="Unassembled WGS sequence"/>
</dbReference>
<feature type="domain" description="Transmembrane protein 135 N-terminal" evidence="2">
    <location>
        <begin position="266"/>
        <end position="403"/>
    </location>
</feature>
<evidence type="ECO:0000256" key="1">
    <source>
        <dbReference type="SAM" id="Phobius"/>
    </source>
</evidence>
<dbReference type="OrthoDB" id="291792at2759"/>
<dbReference type="Pfam" id="PF15982">
    <property type="entry name" value="TMEM135_C_rich"/>
    <property type="match status" value="1"/>
</dbReference>
<feature type="transmembrane region" description="Helical" evidence="1">
    <location>
        <begin position="55"/>
        <end position="75"/>
    </location>
</feature>
<keyword evidence="1" id="KW-0812">Transmembrane</keyword>